<evidence type="ECO:0000256" key="4">
    <source>
        <dbReference type="ARBA" id="ARBA00022840"/>
    </source>
</evidence>
<organism evidence="8 9">
    <name type="scientific">Quercus lobata</name>
    <name type="common">Valley oak</name>
    <dbReference type="NCBI Taxonomy" id="97700"/>
    <lineage>
        <taxon>Eukaryota</taxon>
        <taxon>Viridiplantae</taxon>
        <taxon>Streptophyta</taxon>
        <taxon>Embryophyta</taxon>
        <taxon>Tracheophyta</taxon>
        <taxon>Spermatophyta</taxon>
        <taxon>Magnoliopsida</taxon>
        <taxon>eudicotyledons</taxon>
        <taxon>Gunneridae</taxon>
        <taxon>Pentapetalae</taxon>
        <taxon>rosids</taxon>
        <taxon>fabids</taxon>
        <taxon>Fagales</taxon>
        <taxon>Fagaceae</taxon>
        <taxon>Quercus</taxon>
    </lineage>
</organism>
<accession>A0A7N2LBX7</accession>
<comment type="subcellular location">
    <subcellularLocation>
        <location evidence="1">Membrane</location>
        <topology evidence="1">Multi-pass membrane protein</topology>
    </subcellularLocation>
</comment>
<keyword evidence="7" id="KW-0472">Membrane</keyword>
<dbReference type="InterPro" id="IPR006544">
    <property type="entry name" value="P-type_TPase_V"/>
</dbReference>
<dbReference type="Gene3D" id="3.40.1110.10">
    <property type="entry name" value="Calcium-transporting ATPase, cytoplasmic domain N"/>
    <property type="match status" value="1"/>
</dbReference>
<dbReference type="InterPro" id="IPR023299">
    <property type="entry name" value="ATPase_P-typ_cyto_dom_N"/>
</dbReference>
<keyword evidence="2" id="KW-0479">Metal-binding</keyword>
<name>A0A7N2LBX7_QUELO</name>
<reference evidence="8" key="2">
    <citation type="submission" date="2021-01" db="UniProtKB">
        <authorList>
            <consortium name="EnsemblPlants"/>
        </authorList>
    </citation>
    <scope>IDENTIFICATION</scope>
</reference>
<evidence type="ECO:0000313" key="8">
    <source>
        <dbReference type="EnsemblPlants" id="QL04p009840:mrna"/>
    </source>
</evidence>
<dbReference type="Gramene" id="QL04p009840:mrna">
    <property type="protein sequence ID" value="QL04p009840:mrna"/>
    <property type="gene ID" value="QL04p009840"/>
</dbReference>
<evidence type="ECO:0000313" key="9">
    <source>
        <dbReference type="Proteomes" id="UP000594261"/>
    </source>
</evidence>
<proteinExistence type="predicted"/>
<evidence type="ECO:0000256" key="6">
    <source>
        <dbReference type="ARBA" id="ARBA00022967"/>
    </source>
</evidence>
<dbReference type="GO" id="GO:0005789">
    <property type="term" value="C:endoplasmic reticulum membrane"/>
    <property type="evidence" value="ECO:0007669"/>
    <property type="project" value="TreeGrafter"/>
</dbReference>
<dbReference type="GO" id="GO:0019829">
    <property type="term" value="F:ATPase-coupled monoatomic cation transmembrane transporter activity"/>
    <property type="evidence" value="ECO:0007669"/>
    <property type="project" value="TreeGrafter"/>
</dbReference>
<dbReference type="PANTHER" id="PTHR45630:SF7">
    <property type="entry name" value="ENDOPLASMIC RETICULUM TRANSMEMBRANE HELIX TRANSLOCASE"/>
    <property type="match status" value="1"/>
</dbReference>
<dbReference type="GO" id="GO:0005524">
    <property type="term" value="F:ATP binding"/>
    <property type="evidence" value="ECO:0007669"/>
    <property type="project" value="UniProtKB-KW"/>
</dbReference>
<dbReference type="GO" id="GO:0006874">
    <property type="term" value="P:intracellular calcium ion homeostasis"/>
    <property type="evidence" value="ECO:0007669"/>
    <property type="project" value="TreeGrafter"/>
</dbReference>
<dbReference type="GO" id="GO:0046872">
    <property type="term" value="F:metal ion binding"/>
    <property type="evidence" value="ECO:0007669"/>
    <property type="project" value="UniProtKB-KW"/>
</dbReference>
<dbReference type="EnsemblPlants" id="QL04p009840:mrna">
    <property type="protein sequence ID" value="QL04p009840:mrna"/>
    <property type="gene ID" value="QL04p009840"/>
</dbReference>
<evidence type="ECO:0000256" key="3">
    <source>
        <dbReference type="ARBA" id="ARBA00022741"/>
    </source>
</evidence>
<evidence type="ECO:0000256" key="7">
    <source>
        <dbReference type="SAM" id="Phobius"/>
    </source>
</evidence>
<keyword evidence="5" id="KW-0460">Magnesium</keyword>
<sequence length="92" mass="10613">MCHVGDPLEKAALKGIDWSYKSDEKVMPKRGSGNAVQIVQRHHFASHLKRMAVVVRIQEEFFAFVKVYFIREPCNLYACIYGLGMLFYLMLA</sequence>
<keyword evidence="9" id="KW-1185">Reference proteome</keyword>
<feature type="transmembrane region" description="Helical" evidence="7">
    <location>
        <begin position="74"/>
        <end position="91"/>
    </location>
</feature>
<keyword evidence="6" id="KW-1278">Translocase</keyword>
<keyword evidence="7" id="KW-1133">Transmembrane helix</keyword>
<evidence type="ECO:0000256" key="2">
    <source>
        <dbReference type="ARBA" id="ARBA00022723"/>
    </source>
</evidence>
<keyword evidence="3" id="KW-0547">Nucleotide-binding</keyword>
<dbReference type="Proteomes" id="UP000594261">
    <property type="component" value="Chromosome 4"/>
</dbReference>
<evidence type="ECO:0000256" key="1">
    <source>
        <dbReference type="ARBA" id="ARBA00004141"/>
    </source>
</evidence>
<keyword evidence="7" id="KW-0812">Transmembrane</keyword>
<dbReference type="InParanoid" id="A0A7N2LBX7"/>
<keyword evidence="4" id="KW-0067">ATP-binding</keyword>
<dbReference type="AlphaFoldDB" id="A0A7N2LBX7"/>
<evidence type="ECO:0000256" key="5">
    <source>
        <dbReference type="ARBA" id="ARBA00022842"/>
    </source>
</evidence>
<reference evidence="8 9" key="1">
    <citation type="journal article" date="2016" name="G3 (Bethesda)">
        <title>First Draft Assembly and Annotation of the Genome of a California Endemic Oak Quercus lobata Nee (Fagaceae).</title>
        <authorList>
            <person name="Sork V.L."/>
            <person name="Fitz-Gibbon S.T."/>
            <person name="Puiu D."/>
            <person name="Crepeau M."/>
            <person name="Gugger P.F."/>
            <person name="Sherman R."/>
            <person name="Stevens K."/>
            <person name="Langley C.H."/>
            <person name="Pellegrini M."/>
            <person name="Salzberg S.L."/>
        </authorList>
    </citation>
    <scope>NUCLEOTIDE SEQUENCE [LARGE SCALE GENOMIC DNA]</scope>
    <source>
        <strain evidence="8 9">cv. SW786</strain>
    </source>
</reference>
<dbReference type="PANTHER" id="PTHR45630">
    <property type="entry name" value="CATION-TRANSPORTING ATPASE-RELATED"/>
    <property type="match status" value="1"/>
</dbReference>
<protein>
    <submittedName>
        <fullName evidence="8">Uncharacterized protein</fullName>
    </submittedName>
</protein>
<dbReference type="EMBL" id="LRBV02000004">
    <property type="status" value="NOT_ANNOTATED_CDS"/>
    <property type="molecule type" value="Genomic_DNA"/>
</dbReference>
<dbReference type="GO" id="GO:0015662">
    <property type="term" value="F:P-type ion transporter activity"/>
    <property type="evidence" value="ECO:0007669"/>
    <property type="project" value="TreeGrafter"/>
</dbReference>